<evidence type="ECO:0000313" key="2">
    <source>
        <dbReference type="EMBL" id="AMM53620.1"/>
    </source>
</evidence>
<dbReference type="OrthoDB" id="103686at2157"/>
<evidence type="ECO:0000313" key="3">
    <source>
        <dbReference type="Proteomes" id="UP000070587"/>
    </source>
</evidence>
<dbReference type="GeneID" id="28490839"/>
<evidence type="ECO:0000256" key="1">
    <source>
        <dbReference type="SAM" id="Phobius"/>
    </source>
</evidence>
<feature type="transmembrane region" description="Helical" evidence="1">
    <location>
        <begin position="82"/>
        <end position="106"/>
    </location>
</feature>
<dbReference type="EMBL" id="CP010835">
    <property type="protein sequence ID" value="AMM53620.1"/>
    <property type="molecule type" value="Genomic_DNA"/>
</dbReference>
<proteinExistence type="predicted"/>
<dbReference type="KEGG" id="pyc:TQ32_03345"/>
<feature type="transmembrane region" description="Helical" evidence="1">
    <location>
        <begin position="49"/>
        <end position="70"/>
    </location>
</feature>
<dbReference type="PATRIC" id="fig|1609559.3.peg.700"/>
<dbReference type="STRING" id="1609559.TQ32_03345"/>
<name>A0A127B8B8_9EURY</name>
<feature type="transmembrane region" description="Helical" evidence="1">
    <location>
        <begin position="112"/>
        <end position="129"/>
    </location>
</feature>
<sequence>MKYSLIPWVVFLALIIKLPHSWLLIFLSTLALISGTFGILGIIGLALYLITMGITDFLGVAIVALFLLIIEIREMEKKRAPLNHYLSAVFAIGSSVIFYIIVYTLYLLKAPLEVTWVAVAFAFLLYAFLRRSLLHG</sequence>
<gene>
    <name evidence="2" type="ORF">TQ32_03345</name>
</gene>
<accession>A0A127B8B8</accession>
<dbReference type="Proteomes" id="UP000070587">
    <property type="component" value="Chromosome"/>
</dbReference>
<keyword evidence="1" id="KW-1133">Transmembrane helix</keyword>
<dbReference type="AlphaFoldDB" id="A0A127B8B8"/>
<reference evidence="2 3" key="2">
    <citation type="journal article" date="2016" name="Int. J. Syst. Evol. Microbiol.">
        <title>Pyrococcus kukulkanii sp. nov., a hyperthermophilic, piezophilic archaeon isolated from a deep-sea hydrothermal vent.</title>
        <authorList>
            <person name="Callac N."/>
            <person name="Oger P."/>
            <person name="Lesongeur F."/>
            <person name="Rattray J.E."/>
            <person name="Vannier P."/>
            <person name="Michoud G."/>
            <person name="Beauverger M."/>
            <person name="Gayet N."/>
            <person name="Rouxel O."/>
            <person name="Jebbar M."/>
            <person name="Godfroy A."/>
        </authorList>
    </citation>
    <scope>NUCLEOTIDE SEQUENCE [LARGE SCALE GENOMIC DNA]</scope>
    <source>
        <strain evidence="2 3">NCB100</strain>
    </source>
</reference>
<feature type="transmembrane region" description="Helical" evidence="1">
    <location>
        <begin position="21"/>
        <end position="43"/>
    </location>
</feature>
<keyword evidence="1" id="KW-0472">Membrane</keyword>
<reference evidence="3" key="1">
    <citation type="submission" date="2015-02" db="EMBL/GenBank/DDBJ databases">
        <title>Pyrococcus kukulkanii sp. nov., a novel hyperthermophilic archaeon isolated from a deep-sea hydrothermal vent at the Guaymas Basin.</title>
        <authorList>
            <person name="Oger P.M."/>
            <person name="Callac N."/>
            <person name="Jebbar M."/>
            <person name="Godfroy A."/>
        </authorList>
    </citation>
    <scope>NUCLEOTIDE SEQUENCE [LARGE SCALE GENOMIC DNA]</scope>
    <source>
        <strain evidence="3">NCB100</strain>
    </source>
</reference>
<organism evidence="2 3">
    <name type="scientific">Pyrococcus kukulkanii</name>
    <dbReference type="NCBI Taxonomy" id="1609559"/>
    <lineage>
        <taxon>Archaea</taxon>
        <taxon>Methanobacteriati</taxon>
        <taxon>Methanobacteriota</taxon>
        <taxon>Thermococci</taxon>
        <taxon>Thermococcales</taxon>
        <taxon>Thermococcaceae</taxon>
        <taxon>Pyrococcus</taxon>
    </lineage>
</organism>
<protein>
    <submittedName>
        <fullName evidence="2">Uncharacterized protein</fullName>
    </submittedName>
</protein>
<dbReference type="RefSeq" id="WP_068320997.1">
    <property type="nucleotide sequence ID" value="NZ_CP010835.1"/>
</dbReference>
<keyword evidence="1" id="KW-0812">Transmembrane</keyword>